<dbReference type="Pfam" id="PF13342">
    <property type="entry name" value="Toprim_Crpt"/>
    <property type="match status" value="1"/>
</dbReference>
<dbReference type="CDD" id="cd03362">
    <property type="entry name" value="TOPRIM_TopoIA_TopoIII"/>
    <property type="match status" value="1"/>
</dbReference>
<evidence type="ECO:0000259" key="13">
    <source>
        <dbReference type="PROSITE" id="PS50880"/>
    </source>
</evidence>
<dbReference type="InterPro" id="IPR013825">
    <property type="entry name" value="Topo_IA_cen_sub2"/>
</dbReference>
<dbReference type="GO" id="GO:0043597">
    <property type="term" value="C:cytoplasmic replication fork"/>
    <property type="evidence" value="ECO:0007669"/>
    <property type="project" value="TreeGrafter"/>
</dbReference>
<dbReference type="OrthoDB" id="9803554at2"/>
<dbReference type="InterPro" id="IPR006171">
    <property type="entry name" value="TOPRIM_dom"/>
</dbReference>
<dbReference type="GO" id="GO:0006265">
    <property type="term" value="P:DNA topological change"/>
    <property type="evidence" value="ECO:0007669"/>
    <property type="project" value="InterPro"/>
</dbReference>
<dbReference type="InterPro" id="IPR013826">
    <property type="entry name" value="Topo_IA_cen_sub3"/>
</dbReference>
<dbReference type="InterPro" id="IPR025589">
    <property type="entry name" value="Toprim_C_rpt"/>
</dbReference>
<dbReference type="GO" id="GO:0003677">
    <property type="term" value="F:DNA binding"/>
    <property type="evidence" value="ECO:0007669"/>
    <property type="project" value="UniProtKB-KW"/>
</dbReference>
<dbReference type="InterPro" id="IPR023406">
    <property type="entry name" value="Topo_IA_AS"/>
</dbReference>
<dbReference type="PROSITE" id="PS00396">
    <property type="entry name" value="TOPO_IA_1"/>
    <property type="match status" value="1"/>
</dbReference>
<evidence type="ECO:0000256" key="4">
    <source>
        <dbReference type="ARBA" id="ARBA00022723"/>
    </source>
</evidence>
<evidence type="ECO:0000256" key="6">
    <source>
        <dbReference type="ARBA" id="ARBA00023029"/>
    </source>
</evidence>
<sequence length="714" mass="78586">MRVVVAEKPSVARDIARVLGCERRQDGFFEGPNAIVTYAIGHLVNLPMPETLNPAWAGAWTAQKLPMIPGQWHYVVNPKTADQFAVVKRLLNARDTTEVVNAADAGREGEAIFRRIYAMAGCRKPVMRFWASSLTEEAIREAFERLRPAADYDSLADSAQTRAEIDWLWGMNYTRAYTITNGVLCTVGRVQTPTLALIVAREAQITGFVKSFFYQLHAQMPGFVAKALKFLDGGKTTFDFEEKFEVEEIQRAIPADTEALIESVKLSTQRRSPPQLYNLGALQKDANKRYGYTAARTLEIAQSLYENYKVLTYPRTSSRHIGTDMVAGLAGTLKAISFQADAKVVAAAIKRAENGPPLSDNYVDDAKLSDHHAILPTRASAARLSSEERNVYNLVTTRFLGIFLPDKITEMTRVGVDIAGQKFQANGSRVTDPGWAVLMGGKTGDVERGEDGEPLGTLPPLKVGERYPVDSHELKTKERKPPPRYNDATLIAAMETAGKSIEDDELRAIMKGKGLGTEATRSAIIGRLEQSEYIGRDGKFFFPTAKGTSLIAQVSERISSPSLTAAMEEKLMGIEQGEYNSAELREEIEGYLREDIPEVLAAPAIRPPAAAGEPGSADFKLPEGAILCPKCKAGEVRRIGDQAFYGCSAFRQGCRFQVWVEVAKKTLTEAQVKALCGKKGRTPLIKGFVSKAGKKFDAFLVLDAEFKAKFEFEK</sequence>
<comment type="caution">
    <text evidence="15">The sequence shown here is derived from an EMBL/GenBank/DDBJ whole genome shotgun (WGS) entry which is preliminary data.</text>
</comment>
<evidence type="ECO:0000256" key="7">
    <source>
        <dbReference type="ARBA" id="ARBA00023125"/>
    </source>
</evidence>
<dbReference type="Gene3D" id="3.40.50.140">
    <property type="match status" value="1"/>
</dbReference>
<dbReference type="Gene3D" id="1.10.290.10">
    <property type="entry name" value="Topoisomerase I, domain 4"/>
    <property type="match status" value="1"/>
</dbReference>
<reference evidence="15 16" key="1">
    <citation type="submission" date="2018-11" db="EMBL/GenBank/DDBJ databases">
        <authorList>
            <person name="Mardanov A.V."/>
            <person name="Ravin N.V."/>
            <person name="Dedysh S.N."/>
        </authorList>
    </citation>
    <scope>NUCLEOTIDE SEQUENCE [LARGE SCALE GENOMIC DNA]</scope>
    <source>
        <strain evidence="15 16">AF10</strain>
    </source>
</reference>
<dbReference type="InterPro" id="IPR013497">
    <property type="entry name" value="Topo_IA_cen"/>
</dbReference>
<dbReference type="SMART" id="SM00493">
    <property type="entry name" value="TOPRIM"/>
    <property type="match status" value="1"/>
</dbReference>
<dbReference type="Gene3D" id="2.70.20.10">
    <property type="entry name" value="Topoisomerase I, domain 3"/>
    <property type="match status" value="1"/>
</dbReference>
<keyword evidence="5" id="KW-0460">Magnesium</keyword>
<evidence type="ECO:0000259" key="14">
    <source>
        <dbReference type="PROSITE" id="PS52039"/>
    </source>
</evidence>
<dbReference type="NCBIfam" id="TIGR01056">
    <property type="entry name" value="topB"/>
    <property type="match status" value="1"/>
</dbReference>
<feature type="domain" description="Topo IA-type catalytic" evidence="14">
    <location>
        <begin position="152"/>
        <end position="597"/>
    </location>
</feature>
<accession>A0A4Q0T4C4</accession>
<dbReference type="InterPro" id="IPR003601">
    <property type="entry name" value="Topo_IA_2"/>
</dbReference>
<dbReference type="GO" id="GO:0006281">
    <property type="term" value="P:DNA repair"/>
    <property type="evidence" value="ECO:0007669"/>
    <property type="project" value="TreeGrafter"/>
</dbReference>
<keyword evidence="7" id="KW-0238">DNA-binding</keyword>
<dbReference type="SMART" id="SM00437">
    <property type="entry name" value="TOP1Ac"/>
    <property type="match status" value="1"/>
</dbReference>
<evidence type="ECO:0000256" key="1">
    <source>
        <dbReference type="ARBA" id="ARBA00000213"/>
    </source>
</evidence>
<dbReference type="Gene3D" id="1.10.460.10">
    <property type="entry name" value="Topoisomerase I, domain 2"/>
    <property type="match status" value="1"/>
</dbReference>
<dbReference type="PROSITE" id="PS50880">
    <property type="entry name" value="TOPRIM"/>
    <property type="match status" value="1"/>
</dbReference>
<dbReference type="EC" id="5.6.2.1" evidence="3"/>
<dbReference type="PRINTS" id="PR00417">
    <property type="entry name" value="PRTPISMRASEI"/>
</dbReference>
<evidence type="ECO:0000256" key="11">
    <source>
        <dbReference type="ARBA" id="ARBA00032235"/>
    </source>
</evidence>
<evidence type="ECO:0000256" key="5">
    <source>
        <dbReference type="ARBA" id="ARBA00022842"/>
    </source>
</evidence>
<keyword evidence="4" id="KW-0479">Metal-binding</keyword>
<comment type="similarity">
    <text evidence="2">Belongs to the type IA topoisomerase family.</text>
</comment>
<dbReference type="SMART" id="SM00436">
    <property type="entry name" value="TOP1Bc"/>
    <property type="match status" value="1"/>
</dbReference>
<keyword evidence="16" id="KW-1185">Reference proteome</keyword>
<dbReference type="NCBIfam" id="NF005829">
    <property type="entry name" value="PRK07726.1"/>
    <property type="match status" value="1"/>
</dbReference>
<evidence type="ECO:0000256" key="12">
    <source>
        <dbReference type="ARBA" id="ARBA00032877"/>
    </source>
</evidence>
<dbReference type="SUPFAM" id="SSF56712">
    <property type="entry name" value="Prokaryotic type I DNA topoisomerase"/>
    <property type="match status" value="1"/>
</dbReference>
<proteinExistence type="inferred from homology"/>
<dbReference type="Proteomes" id="UP000289437">
    <property type="component" value="Unassembled WGS sequence"/>
</dbReference>
<dbReference type="InterPro" id="IPR023405">
    <property type="entry name" value="Topo_IA_core_domain"/>
</dbReference>
<feature type="domain" description="Toprim" evidence="13">
    <location>
        <begin position="1"/>
        <end position="135"/>
    </location>
</feature>
<dbReference type="PROSITE" id="PS52039">
    <property type="entry name" value="TOPO_IA_2"/>
    <property type="match status" value="1"/>
</dbReference>
<evidence type="ECO:0000256" key="3">
    <source>
        <dbReference type="ARBA" id="ARBA00012891"/>
    </source>
</evidence>
<organism evidence="15 16">
    <name type="scientific">Granulicella sibirica</name>
    <dbReference type="NCBI Taxonomy" id="2479048"/>
    <lineage>
        <taxon>Bacteria</taxon>
        <taxon>Pseudomonadati</taxon>
        <taxon>Acidobacteriota</taxon>
        <taxon>Terriglobia</taxon>
        <taxon>Terriglobales</taxon>
        <taxon>Acidobacteriaceae</taxon>
        <taxon>Granulicella</taxon>
    </lineage>
</organism>
<protein>
    <recommendedName>
        <fullName evidence="3">DNA topoisomerase</fullName>
        <ecNumber evidence="3">5.6.2.1</ecNumber>
    </recommendedName>
    <alternativeName>
        <fullName evidence="12">Omega-protein</fullName>
    </alternativeName>
    <alternativeName>
        <fullName evidence="11">Relaxing enzyme</fullName>
    </alternativeName>
    <alternativeName>
        <fullName evidence="9">Swivelase</fullName>
    </alternativeName>
    <alternativeName>
        <fullName evidence="10">Untwisting enzyme</fullName>
    </alternativeName>
</protein>
<dbReference type="InterPro" id="IPR005738">
    <property type="entry name" value="TopoIII"/>
</dbReference>
<dbReference type="RefSeq" id="WP_128912552.1">
    <property type="nucleotide sequence ID" value="NZ_RDSM01000001.1"/>
</dbReference>
<dbReference type="PANTHER" id="PTHR11390">
    <property type="entry name" value="PROKARYOTIC DNA TOPOISOMERASE"/>
    <property type="match status" value="1"/>
</dbReference>
<dbReference type="Pfam" id="PF01131">
    <property type="entry name" value="Topoisom_bac"/>
    <property type="match status" value="1"/>
</dbReference>
<dbReference type="InterPro" id="IPR003602">
    <property type="entry name" value="Topo_IA_DNA-bd_dom"/>
</dbReference>
<evidence type="ECO:0000256" key="10">
    <source>
        <dbReference type="ARBA" id="ARBA00031985"/>
    </source>
</evidence>
<dbReference type="GO" id="GO:0046872">
    <property type="term" value="F:metal ion binding"/>
    <property type="evidence" value="ECO:0007669"/>
    <property type="project" value="UniProtKB-KW"/>
</dbReference>
<keyword evidence="8 15" id="KW-0413">Isomerase</keyword>
<gene>
    <name evidence="15" type="ORF">GRAN_1895</name>
</gene>
<dbReference type="PANTHER" id="PTHR11390:SF21">
    <property type="entry name" value="DNA TOPOISOMERASE 3-ALPHA"/>
    <property type="match status" value="1"/>
</dbReference>
<dbReference type="AlphaFoldDB" id="A0A4Q0T4C4"/>
<evidence type="ECO:0000313" key="15">
    <source>
        <dbReference type="EMBL" id="RXH58585.1"/>
    </source>
</evidence>
<dbReference type="CDD" id="cd00186">
    <property type="entry name" value="TOP1Ac"/>
    <property type="match status" value="1"/>
</dbReference>
<evidence type="ECO:0000256" key="8">
    <source>
        <dbReference type="ARBA" id="ARBA00023235"/>
    </source>
</evidence>
<name>A0A4Q0T4C4_9BACT</name>
<dbReference type="Pfam" id="PF01751">
    <property type="entry name" value="Toprim"/>
    <property type="match status" value="1"/>
</dbReference>
<comment type="catalytic activity">
    <reaction evidence="1">
        <text>ATP-independent breakage of single-stranded DNA, followed by passage and rejoining.</text>
        <dbReference type="EC" id="5.6.2.1"/>
    </reaction>
</comment>
<evidence type="ECO:0000313" key="16">
    <source>
        <dbReference type="Proteomes" id="UP000289437"/>
    </source>
</evidence>
<dbReference type="EMBL" id="RDSM01000001">
    <property type="protein sequence ID" value="RXH58585.1"/>
    <property type="molecule type" value="Genomic_DNA"/>
</dbReference>
<dbReference type="GO" id="GO:0003917">
    <property type="term" value="F:DNA topoisomerase type I (single strand cut, ATP-independent) activity"/>
    <property type="evidence" value="ECO:0007669"/>
    <property type="project" value="UniProtKB-EC"/>
</dbReference>
<evidence type="ECO:0000256" key="9">
    <source>
        <dbReference type="ARBA" id="ARBA00030003"/>
    </source>
</evidence>
<reference evidence="16" key="2">
    <citation type="submission" date="2019-02" db="EMBL/GenBank/DDBJ databases">
        <title>Granulicella sibirica sp. nov., a psychrotolerant acidobacterium isolated from an organic soil layer in forested tundra, West Siberia.</title>
        <authorList>
            <person name="Oshkin I.Y."/>
            <person name="Kulichevskaya I.S."/>
            <person name="Rijpstra W.I.C."/>
            <person name="Sinninghe Damste J.S."/>
            <person name="Rakitin A.L."/>
            <person name="Ravin N.V."/>
            <person name="Dedysh S.N."/>
        </authorList>
    </citation>
    <scope>NUCLEOTIDE SEQUENCE [LARGE SCALE GENOMIC DNA]</scope>
    <source>
        <strain evidence="16">AF10</strain>
    </source>
</reference>
<dbReference type="InterPro" id="IPR013824">
    <property type="entry name" value="Topo_IA_cen_sub1"/>
</dbReference>
<dbReference type="GO" id="GO:0006310">
    <property type="term" value="P:DNA recombination"/>
    <property type="evidence" value="ECO:0007669"/>
    <property type="project" value="TreeGrafter"/>
</dbReference>
<keyword evidence="6" id="KW-0799">Topoisomerase</keyword>
<dbReference type="InterPro" id="IPR000380">
    <property type="entry name" value="Topo_IA"/>
</dbReference>
<dbReference type="InterPro" id="IPR034144">
    <property type="entry name" value="TOPRIM_TopoIII"/>
</dbReference>
<evidence type="ECO:0000256" key="2">
    <source>
        <dbReference type="ARBA" id="ARBA00009446"/>
    </source>
</evidence>